<dbReference type="EMBL" id="FNIN01000001">
    <property type="protein sequence ID" value="SDN34015.1"/>
    <property type="molecule type" value="Genomic_DNA"/>
</dbReference>
<accession>A0A1H0AKR0</accession>
<protein>
    <recommendedName>
        <fullName evidence="1">YlxR domain-containing protein</fullName>
    </recommendedName>
</protein>
<sequence>MKKRHVPIRMCIICRKKAPKKELIRFVCIIENNKKKLIEDIKQTKPGRGFYVCSPKCKEKLNTFKGWLKKCKGVKN</sequence>
<dbReference type="InterPro" id="IPR035931">
    <property type="entry name" value="YlxR-like_sf"/>
</dbReference>
<dbReference type="PANTHER" id="PTHR34215">
    <property type="entry name" value="BLL0784 PROTEIN"/>
    <property type="match status" value="1"/>
</dbReference>
<dbReference type="OrthoDB" id="5518171at2"/>
<dbReference type="SUPFAM" id="SSF64376">
    <property type="entry name" value="YlxR-like"/>
    <property type="match status" value="1"/>
</dbReference>
<dbReference type="InterPro" id="IPR007393">
    <property type="entry name" value="YlxR_dom"/>
</dbReference>
<dbReference type="Pfam" id="PF04296">
    <property type="entry name" value="YlxR"/>
    <property type="match status" value="1"/>
</dbReference>
<evidence type="ECO:0000259" key="1">
    <source>
        <dbReference type="Pfam" id="PF04296"/>
    </source>
</evidence>
<dbReference type="Gene3D" id="3.30.1230.10">
    <property type="entry name" value="YlxR-like"/>
    <property type="match status" value="1"/>
</dbReference>
<feature type="domain" description="YlxR" evidence="1">
    <location>
        <begin position="9"/>
        <end position="61"/>
    </location>
</feature>
<name>A0A1H0AKR0_9BACT</name>
<dbReference type="Proteomes" id="UP000199602">
    <property type="component" value="Unassembled WGS sequence"/>
</dbReference>
<gene>
    <name evidence="2" type="ORF">SAMN04488516_101454</name>
</gene>
<keyword evidence="3" id="KW-1185">Reference proteome</keyword>
<reference evidence="2 3" key="1">
    <citation type="submission" date="2016-10" db="EMBL/GenBank/DDBJ databases">
        <authorList>
            <person name="de Groot N.N."/>
        </authorList>
    </citation>
    <scope>NUCLEOTIDE SEQUENCE [LARGE SCALE GENOMIC DNA]</scope>
    <source>
        <strain evidence="2 3">DSM 15269</strain>
    </source>
</reference>
<evidence type="ECO:0000313" key="2">
    <source>
        <dbReference type="EMBL" id="SDN34015.1"/>
    </source>
</evidence>
<proteinExistence type="predicted"/>
<dbReference type="PANTHER" id="PTHR34215:SF1">
    <property type="entry name" value="YLXR DOMAIN-CONTAINING PROTEIN"/>
    <property type="match status" value="1"/>
</dbReference>
<dbReference type="AlphaFoldDB" id="A0A1H0AKR0"/>
<dbReference type="InterPro" id="IPR037465">
    <property type="entry name" value="YlxR"/>
</dbReference>
<organism evidence="2 3">
    <name type="scientific">Desulfonauticus submarinus</name>
    <dbReference type="NCBI Taxonomy" id="206665"/>
    <lineage>
        <taxon>Bacteria</taxon>
        <taxon>Pseudomonadati</taxon>
        <taxon>Thermodesulfobacteriota</taxon>
        <taxon>Desulfovibrionia</taxon>
        <taxon>Desulfovibrionales</taxon>
        <taxon>Desulfonauticaceae</taxon>
        <taxon>Desulfonauticus</taxon>
    </lineage>
</organism>
<evidence type="ECO:0000313" key="3">
    <source>
        <dbReference type="Proteomes" id="UP000199602"/>
    </source>
</evidence>
<dbReference type="STRING" id="206665.SAMN04488516_101454"/>